<dbReference type="SUPFAM" id="SSF63411">
    <property type="entry name" value="LuxS/MPP-like metallohydrolase"/>
    <property type="match status" value="2"/>
</dbReference>
<keyword evidence="3" id="KW-1185">Reference proteome</keyword>
<dbReference type="Proteomes" id="UP000681870">
    <property type="component" value="Unassembled WGS sequence"/>
</dbReference>
<dbReference type="EMBL" id="JAGXBY010000001">
    <property type="protein sequence ID" value="MBS3678758.1"/>
    <property type="molecule type" value="Genomic_DNA"/>
</dbReference>
<comment type="caution">
    <text evidence="2">The sequence shown here is derived from an EMBL/GenBank/DDBJ whole genome shotgun (WGS) entry which is preliminary data.</text>
</comment>
<dbReference type="NCBIfam" id="NF047422">
    <property type="entry name" value="YfmF_fam"/>
    <property type="match status" value="1"/>
</dbReference>
<sequence>MENISINSSNHNGLQLHLCNTLKFKTVSITLTMKIPLHRELTTARALIPYILISGSRNYSSRRLIKQKLDEMYGATLTPDVYKKGDSHIISLNIEIPADQYINTSYSLIEKSLSLLHEIVYNPALENGVFQSSIVEQEKRSLEQRINSNYNEKMHYSNNRLIEEMFKGEQYELPAAGRKEDIDDLNAISIYQVYEDLLQNAVFSLFIIGSFNEENVKFIVQDIFCEQFHKNYNIIIPEDRKVRKKVKVIQDKMDVKHGNLLLGYRTFATIQDKDYESTRVANAIFGRFPFSKLFTQLREKESLAYFAFSQIESNKGLMIAMAGIDFGNYERAVNLIREQEYAMKKGDFTEDEVEQAKAMLIHLFLEAYDTPLGIMDLTVQAIDSGLSNINNQIKRISKISKNDVIRAVNKWELDTIYFLSGKEDDKSEINPF</sequence>
<dbReference type="Pfam" id="PF05193">
    <property type="entry name" value="Peptidase_M16_C"/>
    <property type="match status" value="1"/>
</dbReference>
<evidence type="ECO:0000313" key="3">
    <source>
        <dbReference type="Proteomes" id="UP000681870"/>
    </source>
</evidence>
<accession>A0ABS5M8X4</accession>
<dbReference type="InterPro" id="IPR007863">
    <property type="entry name" value="Peptidase_M16_C"/>
</dbReference>
<organism evidence="2 3">
    <name type="scientific">Ornithinibacillus massiliensis</name>
    <dbReference type="NCBI Taxonomy" id="1944633"/>
    <lineage>
        <taxon>Bacteria</taxon>
        <taxon>Bacillati</taxon>
        <taxon>Bacillota</taxon>
        <taxon>Bacilli</taxon>
        <taxon>Bacillales</taxon>
        <taxon>Bacillaceae</taxon>
        <taxon>Ornithinibacillus</taxon>
    </lineage>
</organism>
<reference evidence="2 3" key="1">
    <citation type="submission" date="2021-05" db="EMBL/GenBank/DDBJ databases">
        <title>Ornithinibacillus massiliensis sp. nov.</title>
        <authorList>
            <person name="Iwaza R."/>
            <person name="Lagier J.-C."/>
            <person name="Raoult D."/>
        </authorList>
    </citation>
    <scope>NUCLEOTIDE SEQUENCE [LARGE SCALE GENOMIC DNA]</scope>
    <source>
        <strain evidence="2 3">Marseille-P3601</strain>
    </source>
</reference>
<dbReference type="InterPro" id="IPR011249">
    <property type="entry name" value="Metalloenz_LuxS/M16"/>
</dbReference>
<feature type="domain" description="Peptidase M16 C-terminal" evidence="1">
    <location>
        <begin position="187"/>
        <end position="360"/>
    </location>
</feature>
<dbReference type="PANTHER" id="PTHR11851">
    <property type="entry name" value="METALLOPROTEASE"/>
    <property type="match status" value="1"/>
</dbReference>
<proteinExistence type="predicted"/>
<dbReference type="RefSeq" id="WP_211740858.1">
    <property type="nucleotide sequence ID" value="NZ_JAGXBY010000001.1"/>
</dbReference>
<name>A0ABS5M8X4_9BACI</name>
<gene>
    <name evidence="2" type="ORF">KGF86_00865</name>
</gene>
<dbReference type="PANTHER" id="PTHR11851:SF186">
    <property type="entry name" value="INACTIVE METALLOPROTEASE YMFF-RELATED"/>
    <property type="match status" value="1"/>
</dbReference>
<dbReference type="InterPro" id="IPR050361">
    <property type="entry name" value="MPP/UQCRC_Complex"/>
</dbReference>
<dbReference type="Gene3D" id="3.30.830.10">
    <property type="entry name" value="Metalloenzyme, LuxS/M16 peptidase-like"/>
    <property type="match status" value="2"/>
</dbReference>
<evidence type="ECO:0000313" key="2">
    <source>
        <dbReference type="EMBL" id="MBS3678758.1"/>
    </source>
</evidence>
<evidence type="ECO:0000259" key="1">
    <source>
        <dbReference type="Pfam" id="PF05193"/>
    </source>
</evidence>
<protein>
    <submittedName>
        <fullName evidence="2">Insulinase family protein</fullName>
    </submittedName>
</protein>